<reference evidence="1" key="1">
    <citation type="submission" date="2022-06" db="EMBL/GenBank/DDBJ databases">
        <authorList>
            <consortium name="SYNGENTA / RWTH Aachen University"/>
        </authorList>
    </citation>
    <scope>NUCLEOTIDE SEQUENCE</scope>
</reference>
<proteinExistence type="predicted"/>
<name>A0AAV0AMY6_PHAPC</name>
<keyword evidence="2" id="KW-1185">Reference proteome</keyword>
<dbReference type="Proteomes" id="UP001153365">
    <property type="component" value="Unassembled WGS sequence"/>
</dbReference>
<dbReference type="AlphaFoldDB" id="A0AAV0AMY6"/>
<accession>A0AAV0AMY6</accession>
<gene>
    <name evidence="1" type="ORF">PPACK8108_LOCUS3415</name>
</gene>
<protein>
    <submittedName>
        <fullName evidence="1">Expressed protein</fullName>
    </submittedName>
</protein>
<organism evidence="1 2">
    <name type="scientific">Phakopsora pachyrhizi</name>
    <name type="common">Asian soybean rust disease fungus</name>
    <dbReference type="NCBI Taxonomy" id="170000"/>
    <lineage>
        <taxon>Eukaryota</taxon>
        <taxon>Fungi</taxon>
        <taxon>Dikarya</taxon>
        <taxon>Basidiomycota</taxon>
        <taxon>Pucciniomycotina</taxon>
        <taxon>Pucciniomycetes</taxon>
        <taxon>Pucciniales</taxon>
        <taxon>Phakopsoraceae</taxon>
        <taxon>Phakopsora</taxon>
    </lineage>
</organism>
<dbReference type="EMBL" id="CALTRL010000612">
    <property type="protein sequence ID" value="CAH7668853.1"/>
    <property type="molecule type" value="Genomic_DNA"/>
</dbReference>
<evidence type="ECO:0000313" key="1">
    <source>
        <dbReference type="EMBL" id="CAH7668853.1"/>
    </source>
</evidence>
<sequence length="470" mass="54983">MADIAKRVLTLVDYQQKRKEDNGFRIFDFQNSISRDALDDLILDRDYTNLCVEFCSAFKALDKAKRFLKGPYFKLDGDSNFEDEDIYSWREIALRILDYLVVASPNIENYNAGKAIVKKVLEDIVVAKIVKQQFLQALNIENFQVRNYDNIDNYIKASIPNKGLINIFGELSSEDQYDLVGELIQQNFKKIIASEQSLFPNERLHFTSIIQSFENPKMLHRLANINDQESKVLGLKLINLISSPQKTDHRQHFWFWAYLTVDFLLSDKNSTFCKFFEKEITNSNLIEKIKLFKRITTLNKRAISLSPEKIIEKYRFEHLKATEVWKQLAEDRLIKWFYALWDQQNELEKDFKILREDLETHSLNSKKYISEAGHSNIKHGEFLSAELGYWINTETISKLQKALKPKLAPNIQMILQQAVLQRAAIKNSSLIEYLDYKFNLWFGWNFGKNVLLKKNLLIGSSELRGKVSKS</sequence>
<evidence type="ECO:0000313" key="2">
    <source>
        <dbReference type="Proteomes" id="UP001153365"/>
    </source>
</evidence>
<comment type="caution">
    <text evidence="1">The sequence shown here is derived from an EMBL/GenBank/DDBJ whole genome shotgun (WGS) entry which is preliminary data.</text>
</comment>